<keyword evidence="7" id="KW-0411">Iron-sulfur</keyword>
<dbReference type="SMART" id="SM00729">
    <property type="entry name" value="Elp3"/>
    <property type="match status" value="1"/>
</dbReference>
<dbReference type="GO" id="GO:0046872">
    <property type="term" value="F:metal ion binding"/>
    <property type="evidence" value="ECO:0007669"/>
    <property type="project" value="UniProtKB-KW"/>
</dbReference>
<dbReference type="InterPro" id="IPR034466">
    <property type="entry name" value="Methyltransferase_Class_B"/>
</dbReference>
<dbReference type="InterPro" id="IPR006638">
    <property type="entry name" value="Elp3/MiaA/NifB-like_rSAM"/>
</dbReference>
<dbReference type="InterPro" id="IPR058240">
    <property type="entry name" value="rSAM_sf"/>
</dbReference>
<dbReference type="CDD" id="cd01335">
    <property type="entry name" value="Radical_SAM"/>
    <property type="match status" value="1"/>
</dbReference>
<name>A0A518CUS8_9BACT</name>
<organism evidence="9 10">
    <name type="scientific">Rohdeia mirabilis</name>
    <dbReference type="NCBI Taxonomy" id="2528008"/>
    <lineage>
        <taxon>Bacteria</taxon>
        <taxon>Pseudomonadati</taxon>
        <taxon>Planctomycetota</taxon>
        <taxon>Planctomycetia</taxon>
        <taxon>Planctomycetia incertae sedis</taxon>
        <taxon>Rohdeia</taxon>
    </lineage>
</organism>
<accession>A0A518CUS8</accession>
<evidence type="ECO:0000259" key="8">
    <source>
        <dbReference type="PROSITE" id="PS51918"/>
    </source>
</evidence>
<dbReference type="EC" id="2.-.-.-" evidence="9"/>
<dbReference type="PROSITE" id="PS51918">
    <property type="entry name" value="RADICAL_SAM"/>
    <property type="match status" value="1"/>
</dbReference>
<protein>
    <submittedName>
        <fullName evidence="9">(Dimethylallyl)adenosine tRNA methylthiotransferase MiaB</fullName>
        <ecNumber evidence="9">2.-.-.-</ecNumber>
    </submittedName>
</protein>
<reference evidence="9 10" key="1">
    <citation type="submission" date="2019-02" db="EMBL/GenBank/DDBJ databases">
        <title>Deep-cultivation of Planctomycetes and their phenomic and genomic characterization uncovers novel biology.</title>
        <authorList>
            <person name="Wiegand S."/>
            <person name="Jogler M."/>
            <person name="Boedeker C."/>
            <person name="Pinto D."/>
            <person name="Vollmers J."/>
            <person name="Rivas-Marin E."/>
            <person name="Kohn T."/>
            <person name="Peeters S.H."/>
            <person name="Heuer A."/>
            <person name="Rast P."/>
            <person name="Oberbeckmann S."/>
            <person name="Bunk B."/>
            <person name="Jeske O."/>
            <person name="Meyerdierks A."/>
            <person name="Storesund J.E."/>
            <person name="Kallscheuer N."/>
            <person name="Luecker S."/>
            <person name="Lage O.M."/>
            <person name="Pohl T."/>
            <person name="Merkel B.J."/>
            <person name="Hornburger P."/>
            <person name="Mueller R.-W."/>
            <person name="Bruemmer F."/>
            <person name="Labrenz M."/>
            <person name="Spormann A.M."/>
            <person name="Op den Camp H."/>
            <person name="Overmann J."/>
            <person name="Amann R."/>
            <person name="Jetten M.S.M."/>
            <person name="Mascher T."/>
            <person name="Medema M.H."/>
            <person name="Devos D.P."/>
            <person name="Kaster A.-K."/>
            <person name="Ovreas L."/>
            <person name="Rohde M."/>
            <person name="Galperin M.Y."/>
            <person name="Jogler C."/>
        </authorList>
    </citation>
    <scope>NUCLEOTIDE SEQUENCE [LARGE SCALE GENOMIC DNA]</scope>
    <source>
        <strain evidence="9 10">Pla163</strain>
    </source>
</reference>
<evidence type="ECO:0000256" key="6">
    <source>
        <dbReference type="ARBA" id="ARBA00023004"/>
    </source>
</evidence>
<dbReference type="InterPro" id="IPR023404">
    <property type="entry name" value="rSAM_horseshoe"/>
</dbReference>
<dbReference type="SFLD" id="SFLDS00029">
    <property type="entry name" value="Radical_SAM"/>
    <property type="match status" value="1"/>
</dbReference>
<keyword evidence="6" id="KW-0408">Iron</keyword>
<keyword evidence="2" id="KW-0489">Methyltransferase</keyword>
<dbReference type="AlphaFoldDB" id="A0A518CUS8"/>
<dbReference type="PANTHER" id="PTHR43409:SF7">
    <property type="entry name" value="BLL1977 PROTEIN"/>
    <property type="match status" value="1"/>
</dbReference>
<dbReference type="GO" id="GO:0016740">
    <property type="term" value="F:transferase activity"/>
    <property type="evidence" value="ECO:0007669"/>
    <property type="project" value="UniProtKB-KW"/>
</dbReference>
<dbReference type="SFLD" id="SFLDG01082">
    <property type="entry name" value="B12-binding_domain_containing"/>
    <property type="match status" value="1"/>
</dbReference>
<dbReference type="InterPro" id="IPR007197">
    <property type="entry name" value="rSAM"/>
</dbReference>
<keyword evidence="4" id="KW-0949">S-adenosyl-L-methionine</keyword>
<dbReference type="GO" id="GO:0051539">
    <property type="term" value="F:4 iron, 4 sulfur cluster binding"/>
    <property type="evidence" value="ECO:0007669"/>
    <property type="project" value="UniProtKB-KW"/>
</dbReference>
<keyword evidence="5" id="KW-0479">Metal-binding</keyword>
<sequence length="541" mass="58662">MRVLLLNPPGKRTYIRDYFCSKTTKSNYLFHPVDLVVLSGTVGSEHEVAVLDAMAERLDPAAASARIAEFAPDVIVALVGSVSWDEDRVFLAGEARKGRRVVGIGDVLHEASEARMREEPWLDACLHVFANGDVLAWLRGVEDVEDVEAPNVAVVGDLSRGGASAMSDEAAVERGVELGGALASGEVGPGSDPADRARGVDGIDAPGGAGTALGDDGLPAAWSAIEDMTVRGADGEPVRLLRLDRKKRKGGFRVPRPRHELFPEHGYRFSFARDGRFATVLSDYGCPYPCTFCVIGTLGFQTRPVADVLEELDALRARGVHEVFFMDQTFGVVKGRGLELCAALAERGDLSWTAFTRPDTATDDMLAAMRAGGCHTVIMGVETGESELLAAYEKGYDVPEVEAAFARAKKHGLRTVGTFIIGLPEETEATLERTLNLALRLPLDFMSLNMAVPRFGTSFRGAALAMGLAEESDLVMDQGGAEAFLPTNTLDRATMLKLKKSLVRKFYLRPGYLWRRLKDVKSPRELGRQVREGLALLRLNV</sequence>
<proteinExistence type="predicted"/>
<evidence type="ECO:0000256" key="2">
    <source>
        <dbReference type="ARBA" id="ARBA00022603"/>
    </source>
</evidence>
<dbReference type="SUPFAM" id="SSF102114">
    <property type="entry name" value="Radical SAM enzymes"/>
    <property type="match status" value="1"/>
</dbReference>
<comment type="cofactor">
    <cofactor evidence="1">
        <name>[4Fe-4S] cluster</name>
        <dbReference type="ChEBI" id="CHEBI:49883"/>
    </cofactor>
</comment>
<dbReference type="Proteomes" id="UP000319342">
    <property type="component" value="Chromosome"/>
</dbReference>
<dbReference type="PANTHER" id="PTHR43409">
    <property type="entry name" value="ANAEROBIC MAGNESIUM-PROTOPORPHYRIN IX MONOMETHYL ESTER CYCLASE-RELATED"/>
    <property type="match status" value="1"/>
</dbReference>
<feature type="domain" description="Radical SAM core" evidence="8">
    <location>
        <begin position="272"/>
        <end position="491"/>
    </location>
</feature>
<keyword evidence="10" id="KW-1185">Reference proteome</keyword>
<dbReference type="Pfam" id="PF04055">
    <property type="entry name" value="Radical_SAM"/>
    <property type="match status" value="1"/>
</dbReference>
<dbReference type="EMBL" id="CP036290">
    <property type="protein sequence ID" value="QDU82986.1"/>
    <property type="molecule type" value="Genomic_DNA"/>
</dbReference>
<evidence type="ECO:0000256" key="3">
    <source>
        <dbReference type="ARBA" id="ARBA00022679"/>
    </source>
</evidence>
<dbReference type="InterPro" id="IPR051198">
    <property type="entry name" value="BchE-like"/>
</dbReference>
<evidence type="ECO:0000256" key="4">
    <source>
        <dbReference type="ARBA" id="ARBA00022691"/>
    </source>
</evidence>
<evidence type="ECO:0000256" key="5">
    <source>
        <dbReference type="ARBA" id="ARBA00022723"/>
    </source>
</evidence>
<evidence type="ECO:0000256" key="7">
    <source>
        <dbReference type="ARBA" id="ARBA00023014"/>
    </source>
</evidence>
<keyword evidence="3 9" id="KW-0808">Transferase</keyword>
<evidence type="ECO:0000313" key="9">
    <source>
        <dbReference type="EMBL" id="QDU82986.1"/>
    </source>
</evidence>
<dbReference type="SFLD" id="SFLDG01123">
    <property type="entry name" value="methyltransferase_(Class_B)"/>
    <property type="match status" value="1"/>
</dbReference>
<evidence type="ECO:0000256" key="1">
    <source>
        <dbReference type="ARBA" id="ARBA00001966"/>
    </source>
</evidence>
<dbReference type="Gene3D" id="3.80.30.20">
    <property type="entry name" value="tm_1862 like domain"/>
    <property type="match status" value="1"/>
</dbReference>
<gene>
    <name evidence="9" type="primary">miaB_1</name>
    <name evidence="9" type="ORF">Pla163_00810</name>
</gene>
<evidence type="ECO:0000313" key="10">
    <source>
        <dbReference type="Proteomes" id="UP000319342"/>
    </source>
</evidence>